<dbReference type="Gene3D" id="2.40.160.20">
    <property type="match status" value="1"/>
</dbReference>
<proteinExistence type="predicted"/>
<dbReference type="SUPFAM" id="SSF56925">
    <property type="entry name" value="OMPA-like"/>
    <property type="match status" value="1"/>
</dbReference>
<feature type="domain" description="Outer membrane protein beta-barrel" evidence="3">
    <location>
        <begin position="8"/>
        <end position="184"/>
    </location>
</feature>
<evidence type="ECO:0000256" key="1">
    <source>
        <dbReference type="ARBA" id="ARBA00022729"/>
    </source>
</evidence>
<gene>
    <name evidence="4" type="ORF">GCM10011506_45820</name>
</gene>
<sequence length="197" mass="21791">MKIKLFILFVFAAVQTSYAQLGAGNILAGGQIEVNSSDNRNSFTFAPTGHYLLTDHIAVGASVGFATGRSNPGEDDYTRDNSFSLAPSIRYFHNLSEQVYLYGQGSIGFEFGGRKQYVGDTSIDVYDENTFGISVRPGLMYVVSPKVGIDFSINFISYERESRTEENLAGNDVTTENNYFQLGFNTLAPRLGLYFIF</sequence>
<dbReference type="EMBL" id="BMEC01000022">
    <property type="protein sequence ID" value="GGC54988.1"/>
    <property type="molecule type" value="Genomic_DNA"/>
</dbReference>
<dbReference type="Proteomes" id="UP000636010">
    <property type="component" value="Unassembled WGS sequence"/>
</dbReference>
<dbReference type="InterPro" id="IPR027385">
    <property type="entry name" value="Beta-barrel_OMP"/>
</dbReference>
<feature type="signal peptide" evidence="2">
    <location>
        <begin position="1"/>
        <end position="19"/>
    </location>
</feature>
<name>A0ABQ1N945_9BACT</name>
<evidence type="ECO:0000313" key="4">
    <source>
        <dbReference type="EMBL" id="GGC54988.1"/>
    </source>
</evidence>
<dbReference type="RefSeq" id="WP_188467686.1">
    <property type="nucleotide sequence ID" value="NZ_BAABHU010000022.1"/>
</dbReference>
<keyword evidence="5" id="KW-1185">Reference proteome</keyword>
<evidence type="ECO:0000259" key="3">
    <source>
        <dbReference type="Pfam" id="PF13505"/>
    </source>
</evidence>
<accession>A0ABQ1N945</accession>
<dbReference type="InterPro" id="IPR011250">
    <property type="entry name" value="OMP/PagP_B-barrel"/>
</dbReference>
<evidence type="ECO:0000256" key="2">
    <source>
        <dbReference type="SAM" id="SignalP"/>
    </source>
</evidence>
<organism evidence="4 5">
    <name type="scientific">Marivirga lumbricoides</name>
    <dbReference type="NCBI Taxonomy" id="1046115"/>
    <lineage>
        <taxon>Bacteria</taxon>
        <taxon>Pseudomonadati</taxon>
        <taxon>Bacteroidota</taxon>
        <taxon>Cytophagia</taxon>
        <taxon>Cytophagales</taxon>
        <taxon>Marivirgaceae</taxon>
        <taxon>Marivirga</taxon>
    </lineage>
</organism>
<feature type="chain" id="PRO_5047359483" description="Outer membrane protein beta-barrel domain-containing protein" evidence="2">
    <location>
        <begin position="20"/>
        <end position="197"/>
    </location>
</feature>
<reference evidence="5" key="1">
    <citation type="journal article" date="2019" name="Int. J. Syst. Evol. Microbiol.">
        <title>The Global Catalogue of Microorganisms (GCM) 10K type strain sequencing project: providing services to taxonomists for standard genome sequencing and annotation.</title>
        <authorList>
            <consortium name="The Broad Institute Genomics Platform"/>
            <consortium name="The Broad Institute Genome Sequencing Center for Infectious Disease"/>
            <person name="Wu L."/>
            <person name="Ma J."/>
        </authorList>
    </citation>
    <scope>NUCLEOTIDE SEQUENCE [LARGE SCALE GENOMIC DNA]</scope>
    <source>
        <strain evidence="5">CGMCC 1.10832</strain>
    </source>
</reference>
<keyword evidence="1 2" id="KW-0732">Signal</keyword>
<dbReference type="Pfam" id="PF13505">
    <property type="entry name" value="OMP_b-brl"/>
    <property type="match status" value="1"/>
</dbReference>
<protein>
    <recommendedName>
        <fullName evidence="3">Outer membrane protein beta-barrel domain-containing protein</fullName>
    </recommendedName>
</protein>
<comment type="caution">
    <text evidence="4">The sequence shown here is derived from an EMBL/GenBank/DDBJ whole genome shotgun (WGS) entry which is preliminary data.</text>
</comment>
<evidence type="ECO:0000313" key="5">
    <source>
        <dbReference type="Proteomes" id="UP000636010"/>
    </source>
</evidence>